<organism evidence="7 8">
    <name type="scientific">Salinithrix halophila</name>
    <dbReference type="NCBI Taxonomy" id="1485204"/>
    <lineage>
        <taxon>Bacteria</taxon>
        <taxon>Bacillati</taxon>
        <taxon>Bacillota</taxon>
        <taxon>Bacilli</taxon>
        <taxon>Bacillales</taxon>
        <taxon>Thermoactinomycetaceae</taxon>
        <taxon>Salinithrix</taxon>
    </lineage>
</organism>
<keyword evidence="3 5" id="KW-1133">Transmembrane helix</keyword>
<dbReference type="InterPro" id="IPR006977">
    <property type="entry name" value="Yip1_dom"/>
</dbReference>
<feature type="transmembrane region" description="Helical" evidence="5">
    <location>
        <begin position="69"/>
        <end position="100"/>
    </location>
</feature>
<accession>A0ABV8JCK2</accession>
<evidence type="ECO:0000259" key="6">
    <source>
        <dbReference type="Pfam" id="PF04893"/>
    </source>
</evidence>
<evidence type="ECO:0000256" key="2">
    <source>
        <dbReference type="ARBA" id="ARBA00022692"/>
    </source>
</evidence>
<evidence type="ECO:0000256" key="4">
    <source>
        <dbReference type="ARBA" id="ARBA00023136"/>
    </source>
</evidence>
<evidence type="ECO:0000256" key="5">
    <source>
        <dbReference type="SAM" id="Phobius"/>
    </source>
</evidence>
<comment type="subcellular location">
    <subcellularLocation>
        <location evidence="1">Membrane</location>
        <topology evidence="1">Multi-pass membrane protein</topology>
    </subcellularLocation>
</comment>
<feature type="transmembrane region" description="Helical" evidence="5">
    <location>
        <begin position="120"/>
        <end position="140"/>
    </location>
</feature>
<evidence type="ECO:0000313" key="8">
    <source>
        <dbReference type="Proteomes" id="UP001595843"/>
    </source>
</evidence>
<name>A0ABV8JCK2_9BACL</name>
<gene>
    <name evidence="7" type="ORF">ACFOUO_01375</name>
</gene>
<feature type="transmembrane region" description="Helical" evidence="5">
    <location>
        <begin position="160"/>
        <end position="187"/>
    </location>
</feature>
<feature type="transmembrane region" description="Helical" evidence="5">
    <location>
        <begin position="194"/>
        <end position="215"/>
    </location>
</feature>
<dbReference type="EMBL" id="JBHSAP010000004">
    <property type="protein sequence ID" value="MFC4075457.1"/>
    <property type="molecule type" value="Genomic_DNA"/>
</dbReference>
<dbReference type="RefSeq" id="WP_380701389.1">
    <property type="nucleotide sequence ID" value="NZ_JBHSAP010000004.1"/>
</dbReference>
<evidence type="ECO:0000313" key="7">
    <source>
        <dbReference type="EMBL" id="MFC4075457.1"/>
    </source>
</evidence>
<reference evidence="8" key="1">
    <citation type="journal article" date="2019" name="Int. J. Syst. Evol. Microbiol.">
        <title>The Global Catalogue of Microorganisms (GCM) 10K type strain sequencing project: providing services to taxonomists for standard genome sequencing and annotation.</title>
        <authorList>
            <consortium name="The Broad Institute Genomics Platform"/>
            <consortium name="The Broad Institute Genome Sequencing Center for Infectious Disease"/>
            <person name="Wu L."/>
            <person name="Ma J."/>
        </authorList>
    </citation>
    <scope>NUCLEOTIDE SEQUENCE [LARGE SCALE GENOMIC DNA]</scope>
    <source>
        <strain evidence="8">IBRC-M 10813</strain>
    </source>
</reference>
<evidence type="ECO:0000256" key="3">
    <source>
        <dbReference type="ARBA" id="ARBA00022989"/>
    </source>
</evidence>
<evidence type="ECO:0000256" key="1">
    <source>
        <dbReference type="ARBA" id="ARBA00004141"/>
    </source>
</evidence>
<protein>
    <submittedName>
        <fullName evidence="7">Yip1 family protein</fullName>
    </submittedName>
</protein>
<dbReference type="Pfam" id="PF04893">
    <property type="entry name" value="Yip1"/>
    <property type="match status" value="1"/>
</dbReference>
<comment type="caution">
    <text evidence="7">The sequence shown here is derived from an EMBL/GenBank/DDBJ whole genome shotgun (WGS) entry which is preliminary data.</text>
</comment>
<sequence>METPIDQQPRPVGKPSMLGIILEPTKQFERIRENPRVALPLILLLVAFGLVGTWTGFLSADSPTTGSEVPVWLTVGMAAIVMALGVGVALLLTSLFHWLLTLLFRGEASYKQIFSLNTHLYILVLLSMIVTYTVASLTDVDPLQPVAPTSLAAVIDAKGFIGGILSGIEVFALWQLVLTAMGLSVIARISRGKAWTAALIIFVAGLLIAGATGAMTEFTQQMQGMNGG</sequence>
<dbReference type="Proteomes" id="UP001595843">
    <property type="component" value="Unassembled WGS sequence"/>
</dbReference>
<keyword evidence="4 5" id="KW-0472">Membrane</keyword>
<keyword evidence="8" id="KW-1185">Reference proteome</keyword>
<feature type="transmembrane region" description="Helical" evidence="5">
    <location>
        <begin position="37"/>
        <end position="57"/>
    </location>
</feature>
<proteinExistence type="predicted"/>
<feature type="domain" description="Yip1" evidence="6">
    <location>
        <begin position="19"/>
        <end position="209"/>
    </location>
</feature>
<keyword evidence="2 5" id="KW-0812">Transmembrane</keyword>